<keyword evidence="3" id="KW-1185">Reference proteome</keyword>
<feature type="signal peptide" evidence="1">
    <location>
        <begin position="1"/>
        <end position="22"/>
    </location>
</feature>
<reference evidence="3" key="1">
    <citation type="submission" date="2019-03" db="EMBL/GenBank/DDBJ databases">
        <title>Snf2 controls pulcherriminic acid biosynthesis and connects pigmentation and antifungal activity of the yeast Metschnikowia pulcherrima.</title>
        <authorList>
            <person name="Gore-Lloyd D."/>
            <person name="Sumann I."/>
            <person name="Brachmann A.O."/>
            <person name="Schneeberger K."/>
            <person name="Ortiz-Merino R.A."/>
            <person name="Moreno-Beltran M."/>
            <person name="Schlaefli M."/>
            <person name="Kirner P."/>
            <person name="Santos Kron A."/>
            <person name="Wolfe K.H."/>
            <person name="Piel J."/>
            <person name="Ahrens C.H."/>
            <person name="Henk D."/>
            <person name="Freimoser F.M."/>
        </authorList>
    </citation>
    <scope>NUCLEOTIDE SEQUENCE [LARGE SCALE GENOMIC DNA]</scope>
    <source>
        <strain evidence="3">APC 1.2</strain>
    </source>
</reference>
<evidence type="ECO:0000313" key="2">
    <source>
        <dbReference type="EMBL" id="QBM90370.1"/>
    </source>
</evidence>
<dbReference type="Proteomes" id="UP000292447">
    <property type="component" value="Chromosome V"/>
</dbReference>
<proteinExistence type="predicted"/>
<accession>A0A4P6XS95</accession>
<protein>
    <submittedName>
        <fullName evidence="2">Uncharacterized protein</fullName>
    </submittedName>
</protein>
<dbReference type="AlphaFoldDB" id="A0A4P6XS95"/>
<sequence>MIFTIVILAAVATSMSIENGSANLPLNRSRVDGDVSIGSNRSQLLSSELFYRTPLEGKGPDGCDFSDVVFTSEYHLKLVETHPQFIACQSKQGDVDFRFATRPLESAEGDLEVAASPIESEATEIHEPLKRRSSEMSPSENSALAELIKEYKNLKSRLPAVSNGEIVPLERYQPIRRQFMILISKLKLLDTQKVRVVRFRRELEMLSNTFDEYTELAKEMCVKGQDFACINFNQGKFDQELVNVRKESEKLQNDINTNQNKSEEHLQTFRIRYDDFVLITSKLNTVDTRQWGEWYHLYYVKVLYQLSETMSNLRFSLVRLGVSD</sequence>
<name>A0A4P6XS95_9ASCO</name>
<evidence type="ECO:0000256" key="1">
    <source>
        <dbReference type="SAM" id="SignalP"/>
    </source>
</evidence>
<dbReference type="EMBL" id="CP034460">
    <property type="protein sequence ID" value="QBM90370.1"/>
    <property type="molecule type" value="Genomic_DNA"/>
</dbReference>
<keyword evidence="1" id="KW-0732">Signal</keyword>
<organism evidence="2 3">
    <name type="scientific">Metschnikowia aff. pulcherrima</name>
    <dbReference type="NCBI Taxonomy" id="2163413"/>
    <lineage>
        <taxon>Eukaryota</taxon>
        <taxon>Fungi</taxon>
        <taxon>Dikarya</taxon>
        <taxon>Ascomycota</taxon>
        <taxon>Saccharomycotina</taxon>
        <taxon>Pichiomycetes</taxon>
        <taxon>Metschnikowiaceae</taxon>
        <taxon>Metschnikowia</taxon>
    </lineage>
</organism>
<gene>
    <name evidence="2" type="ORF">METSCH_E06190</name>
</gene>
<evidence type="ECO:0000313" key="3">
    <source>
        <dbReference type="Proteomes" id="UP000292447"/>
    </source>
</evidence>
<feature type="chain" id="PRO_5020277136" evidence="1">
    <location>
        <begin position="23"/>
        <end position="324"/>
    </location>
</feature>